<organism evidence="1 2">
    <name type="scientific">Smallanthus sonchifolius</name>
    <dbReference type="NCBI Taxonomy" id="185202"/>
    <lineage>
        <taxon>Eukaryota</taxon>
        <taxon>Viridiplantae</taxon>
        <taxon>Streptophyta</taxon>
        <taxon>Embryophyta</taxon>
        <taxon>Tracheophyta</taxon>
        <taxon>Spermatophyta</taxon>
        <taxon>Magnoliopsida</taxon>
        <taxon>eudicotyledons</taxon>
        <taxon>Gunneridae</taxon>
        <taxon>Pentapetalae</taxon>
        <taxon>asterids</taxon>
        <taxon>campanulids</taxon>
        <taxon>Asterales</taxon>
        <taxon>Asteraceae</taxon>
        <taxon>Asteroideae</taxon>
        <taxon>Heliantheae alliance</taxon>
        <taxon>Millerieae</taxon>
        <taxon>Smallanthus</taxon>
    </lineage>
</organism>
<comment type="caution">
    <text evidence="1">The sequence shown here is derived from an EMBL/GenBank/DDBJ whole genome shotgun (WGS) entry which is preliminary data.</text>
</comment>
<dbReference type="EMBL" id="CM042045">
    <property type="protein sequence ID" value="KAI3683708.1"/>
    <property type="molecule type" value="Genomic_DNA"/>
</dbReference>
<accession>A0ACB8YEA4</accession>
<gene>
    <name evidence="1" type="ORF">L1987_84221</name>
</gene>
<proteinExistence type="predicted"/>
<dbReference type="Proteomes" id="UP001056120">
    <property type="component" value="Linkage Group LG28"/>
</dbReference>
<reference evidence="1 2" key="2">
    <citation type="journal article" date="2022" name="Mol. Ecol. Resour.">
        <title>The genomes of chicory, endive, great burdock and yacon provide insights into Asteraceae paleo-polyploidization history and plant inulin production.</title>
        <authorList>
            <person name="Fan W."/>
            <person name="Wang S."/>
            <person name="Wang H."/>
            <person name="Wang A."/>
            <person name="Jiang F."/>
            <person name="Liu H."/>
            <person name="Zhao H."/>
            <person name="Xu D."/>
            <person name="Zhang Y."/>
        </authorList>
    </citation>
    <scope>NUCLEOTIDE SEQUENCE [LARGE SCALE GENOMIC DNA]</scope>
    <source>
        <strain evidence="2">cv. Yunnan</strain>
        <tissue evidence="1">Leaves</tissue>
    </source>
</reference>
<name>A0ACB8YEA4_9ASTR</name>
<evidence type="ECO:0000313" key="1">
    <source>
        <dbReference type="EMBL" id="KAI3683708.1"/>
    </source>
</evidence>
<reference evidence="2" key="1">
    <citation type="journal article" date="2022" name="Mol. Ecol. Resour.">
        <title>The genomes of chicory, endive, great burdock and yacon provide insights into Asteraceae palaeo-polyploidization history and plant inulin production.</title>
        <authorList>
            <person name="Fan W."/>
            <person name="Wang S."/>
            <person name="Wang H."/>
            <person name="Wang A."/>
            <person name="Jiang F."/>
            <person name="Liu H."/>
            <person name="Zhao H."/>
            <person name="Xu D."/>
            <person name="Zhang Y."/>
        </authorList>
    </citation>
    <scope>NUCLEOTIDE SEQUENCE [LARGE SCALE GENOMIC DNA]</scope>
    <source>
        <strain evidence="2">cv. Yunnan</strain>
    </source>
</reference>
<evidence type="ECO:0000313" key="2">
    <source>
        <dbReference type="Proteomes" id="UP001056120"/>
    </source>
</evidence>
<keyword evidence="2" id="KW-1185">Reference proteome</keyword>
<protein>
    <submittedName>
        <fullName evidence="1">Uncharacterized protein</fullName>
    </submittedName>
</protein>
<sequence length="280" mass="31432">MADNGNGTADGSPSRKRNDDGDFTSGNRKRKTTSDLDFVEVEENGSNDDVKIRSKDTSVHRTVLQGQGLENMDTLANVPIKNESTLILKRKIESKLEIPCDKQALILDETVLHDKDTIADSRINKKSKLTLMHKSRGFIHIFIKTFTQQTIILKVKHLDTIGSIKTKIKKMVDIPFIEQELICDGMVLHNDDSLDDFGIDKESTLILTCFSRGLMHIFIQTLTGKIITLDVKPSHTIDQIVLFDISITHMNGYAIGASSRLLLEVHEQPIPSLEFVNFCL</sequence>